<name>A0A0D2MW69_9CHLO</name>
<reference evidence="7 8" key="1">
    <citation type="journal article" date="2013" name="BMC Genomics">
        <title>Reconstruction of the lipid metabolism for the microalga Monoraphidium neglectum from its genome sequence reveals characteristics suitable for biofuel production.</title>
        <authorList>
            <person name="Bogen C."/>
            <person name="Al-Dilaimi A."/>
            <person name="Albersmeier A."/>
            <person name="Wichmann J."/>
            <person name="Grundmann M."/>
            <person name="Rupp O."/>
            <person name="Lauersen K.J."/>
            <person name="Blifernez-Klassen O."/>
            <person name="Kalinowski J."/>
            <person name="Goesmann A."/>
            <person name="Mussgnug J.H."/>
            <person name="Kruse O."/>
        </authorList>
    </citation>
    <scope>NUCLEOTIDE SEQUENCE [LARGE SCALE GENOMIC DNA]</scope>
    <source>
        <strain evidence="7 8">SAG 48.87</strain>
    </source>
</reference>
<accession>A0A0D2MW69</accession>
<evidence type="ECO:0000259" key="6">
    <source>
        <dbReference type="Pfam" id="PF10075"/>
    </source>
</evidence>
<comment type="subcellular location">
    <subcellularLocation>
        <location evidence="2">Cytoplasm</location>
    </subcellularLocation>
    <subcellularLocation>
        <location evidence="1">Nucleus</location>
    </subcellularLocation>
</comment>
<organism evidence="7 8">
    <name type="scientific">Monoraphidium neglectum</name>
    <dbReference type="NCBI Taxonomy" id="145388"/>
    <lineage>
        <taxon>Eukaryota</taxon>
        <taxon>Viridiplantae</taxon>
        <taxon>Chlorophyta</taxon>
        <taxon>core chlorophytes</taxon>
        <taxon>Chlorophyceae</taxon>
        <taxon>CS clade</taxon>
        <taxon>Sphaeropleales</taxon>
        <taxon>Selenastraceae</taxon>
        <taxon>Monoraphidium</taxon>
    </lineage>
</organism>
<evidence type="ECO:0000256" key="4">
    <source>
        <dbReference type="ARBA" id="ARBA00022790"/>
    </source>
</evidence>
<dbReference type="PANTHER" id="PTHR13339:SF0">
    <property type="entry name" value="COP9 SIGNALOSOME COMPLEX SUBUNIT 8"/>
    <property type="match status" value="1"/>
</dbReference>
<dbReference type="InterPro" id="IPR033205">
    <property type="entry name" value="COP9_CSN8"/>
</dbReference>
<evidence type="ECO:0000313" key="8">
    <source>
        <dbReference type="Proteomes" id="UP000054498"/>
    </source>
</evidence>
<evidence type="ECO:0000256" key="1">
    <source>
        <dbReference type="ARBA" id="ARBA00004123"/>
    </source>
</evidence>
<dbReference type="EMBL" id="KK102145">
    <property type="protein sequence ID" value="KIY98550.1"/>
    <property type="molecule type" value="Genomic_DNA"/>
</dbReference>
<gene>
    <name evidence="7" type="ORF">MNEG_9413</name>
</gene>
<evidence type="ECO:0000256" key="5">
    <source>
        <dbReference type="ARBA" id="ARBA00023242"/>
    </source>
</evidence>
<evidence type="ECO:0000256" key="2">
    <source>
        <dbReference type="ARBA" id="ARBA00004496"/>
    </source>
</evidence>
<dbReference type="Proteomes" id="UP000054498">
    <property type="component" value="Unassembled WGS sequence"/>
</dbReference>
<dbReference type="GO" id="GO:0008180">
    <property type="term" value="C:COP9 signalosome"/>
    <property type="evidence" value="ECO:0007669"/>
    <property type="project" value="UniProtKB-KW"/>
</dbReference>
<dbReference type="GO" id="GO:0005737">
    <property type="term" value="C:cytoplasm"/>
    <property type="evidence" value="ECO:0007669"/>
    <property type="project" value="UniProtKB-SubCell"/>
</dbReference>
<keyword evidence="4" id="KW-0736">Signalosome</keyword>
<feature type="domain" description="CSN8/PSMD8/EIF3K" evidence="6">
    <location>
        <begin position="16"/>
        <end position="126"/>
    </location>
</feature>
<dbReference type="AlphaFoldDB" id="A0A0D2MW69"/>
<dbReference type="GO" id="GO:0000338">
    <property type="term" value="P:protein deneddylation"/>
    <property type="evidence" value="ECO:0007669"/>
    <property type="project" value="InterPro"/>
</dbReference>
<keyword evidence="3" id="KW-0963">Cytoplasm</keyword>
<dbReference type="Gene3D" id="1.25.40.990">
    <property type="match status" value="1"/>
</dbReference>
<evidence type="ECO:0000256" key="3">
    <source>
        <dbReference type="ARBA" id="ARBA00022490"/>
    </source>
</evidence>
<dbReference type="RefSeq" id="XP_013897570.1">
    <property type="nucleotide sequence ID" value="XM_014042116.1"/>
</dbReference>
<sequence>MAAVHERVQQALEAKEFQEIAPILDQAELEQNPEADAVWRLLQYCWGRNYAGTWQALTAHQWSPQARPVQPLVEAVVEKTRQRMAKLLAAAYSQVSPAKAALLLGVSEGDAVALAQSLGWEHGPAAPGGAAMLRPREAKPEGAGLDSRAALEQLTQYMVHLEG</sequence>
<proteinExistence type="predicted"/>
<dbReference type="Pfam" id="PF10075">
    <property type="entry name" value="CSN8_PSD8_EIF3K"/>
    <property type="match status" value="1"/>
</dbReference>
<protein>
    <recommendedName>
        <fullName evidence="6">CSN8/PSMD8/EIF3K domain-containing protein</fullName>
    </recommendedName>
</protein>
<dbReference type="STRING" id="145388.A0A0D2MW69"/>
<dbReference type="KEGG" id="mng:MNEG_9413"/>
<evidence type="ECO:0000313" key="7">
    <source>
        <dbReference type="EMBL" id="KIY98550.1"/>
    </source>
</evidence>
<dbReference type="GO" id="GO:0010387">
    <property type="term" value="P:COP9 signalosome assembly"/>
    <property type="evidence" value="ECO:0007669"/>
    <property type="project" value="InterPro"/>
</dbReference>
<keyword evidence="8" id="KW-1185">Reference proteome</keyword>
<dbReference type="GeneID" id="25742288"/>
<dbReference type="InterPro" id="IPR033464">
    <property type="entry name" value="CSN8_PSD8_EIF3K"/>
</dbReference>
<dbReference type="OrthoDB" id="5351233at2759"/>
<dbReference type="PANTHER" id="PTHR13339">
    <property type="entry name" value="COP9 SIGNALOSOME COMPLEX SUBUNIT 8"/>
    <property type="match status" value="1"/>
</dbReference>
<keyword evidence="5" id="KW-0539">Nucleus</keyword>